<dbReference type="Pfam" id="PF13407">
    <property type="entry name" value="Peripla_BP_4"/>
    <property type="match status" value="1"/>
</dbReference>
<evidence type="ECO:0000256" key="3">
    <source>
        <dbReference type="SAM" id="SignalP"/>
    </source>
</evidence>
<feature type="chain" id="PRO_5045192063" evidence="3">
    <location>
        <begin position="23"/>
        <end position="346"/>
    </location>
</feature>
<dbReference type="InterPro" id="IPR028082">
    <property type="entry name" value="Peripla_BP_I"/>
</dbReference>
<dbReference type="PANTHER" id="PTHR30036">
    <property type="entry name" value="D-XYLOSE-BINDING PERIPLASMIC PROTEIN"/>
    <property type="match status" value="1"/>
</dbReference>
<dbReference type="PROSITE" id="PS51257">
    <property type="entry name" value="PROKAR_LIPOPROTEIN"/>
    <property type="match status" value="1"/>
</dbReference>
<gene>
    <name evidence="5" type="ORF">V6984_06735</name>
</gene>
<name>A0ABZ3F1M3_9FIRM</name>
<dbReference type="PANTHER" id="PTHR30036:SF7">
    <property type="entry name" value="ABC TRANSPORTER PERIPLASMIC-BINDING PROTEIN YPHF"/>
    <property type="match status" value="1"/>
</dbReference>
<dbReference type="Proteomes" id="UP001451571">
    <property type="component" value="Chromosome"/>
</dbReference>
<evidence type="ECO:0000259" key="4">
    <source>
        <dbReference type="Pfam" id="PF13407"/>
    </source>
</evidence>
<protein>
    <submittedName>
        <fullName evidence="5">Sugar ABC transporter substrate-binding protein</fullName>
    </submittedName>
</protein>
<reference evidence="5 6" key="1">
    <citation type="submission" date="2024-02" db="EMBL/GenBank/DDBJ databases">
        <title>Bacterial strain from lacustrine sediment.</title>
        <authorList>
            <person name="Petit C."/>
            <person name="Fadhlaoui K."/>
        </authorList>
    </citation>
    <scope>NUCLEOTIDE SEQUENCE [LARGE SCALE GENOMIC DNA]</scope>
    <source>
        <strain evidence="5 6">IPX-CK</strain>
    </source>
</reference>
<proteinExistence type="inferred from homology"/>
<feature type="signal peptide" evidence="3">
    <location>
        <begin position="1"/>
        <end position="22"/>
    </location>
</feature>
<dbReference type="EMBL" id="CP146256">
    <property type="protein sequence ID" value="XAH75447.1"/>
    <property type="molecule type" value="Genomic_DNA"/>
</dbReference>
<dbReference type="RefSeq" id="WP_342759010.1">
    <property type="nucleotide sequence ID" value="NZ_CP146256.1"/>
</dbReference>
<keyword evidence="3" id="KW-0732">Signal</keyword>
<comment type="subcellular location">
    <subcellularLocation>
        <location evidence="1">Cell envelope</location>
    </subcellularLocation>
</comment>
<organism evidence="5 6">
    <name type="scientific">Kineothrix sedimenti</name>
    <dbReference type="NCBI Taxonomy" id="3123317"/>
    <lineage>
        <taxon>Bacteria</taxon>
        <taxon>Bacillati</taxon>
        <taxon>Bacillota</taxon>
        <taxon>Clostridia</taxon>
        <taxon>Lachnospirales</taxon>
        <taxon>Lachnospiraceae</taxon>
        <taxon>Kineothrix</taxon>
    </lineage>
</organism>
<evidence type="ECO:0000313" key="5">
    <source>
        <dbReference type="EMBL" id="XAH75447.1"/>
    </source>
</evidence>
<sequence>MRKVLKKLTVVTIVMSMMLTMAGCGAVPSSAGGGTEEAAKDEGKYKVLFVCRNRADTFAARLATAFQQYADDTYADEFDFDIQDAQADSDKENQIIEQAVAAGYDCIIVQPNDSDSQTPYVKSAVEAGVKVITTNAGIRDIEGASWIDADPYEQGKVIANLAVENAPENARVVIMSCNPGNLHTESRLQAYNDIFVAERTDCEILAQKICTKADSATFMETMEDWVQAYGKIDVCLTIGDDLAKACYEVVKDDPTFSETQYYAVDANPDALLRIKLGTQTATVMQDTTELAQKNLDAAHKLLTGEEEVIEETIETILITQENVDKYIEYYMEQGALTQEEYDAALK</sequence>
<dbReference type="SUPFAM" id="SSF53822">
    <property type="entry name" value="Periplasmic binding protein-like I"/>
    <property type="match status" value="1"/>
</dbReference>
<dbReference type="CDD" id="cd01536">
    <property type="entry name" value="PBP1_ABC_sugar_binding-like"/>
    <property type="match status" value="1"/>
</dbReference>
<feature type="domain" description="Periplasmic binding protein" evidence="4">
    <location>
        <begin position="49"/>
        <end position="306"/>
    </location>
</feature>
<comment type="similarity">
    <text evidence="2">Belongs to the bacterial solute-binding protein 2 family.</text>
</comment>
<evidence type="ECO:0000313" key="6">
    <source>
        <dbReference type="Proteomes" id="UP001451571"/>
    </source>
</evidence>
<dbReference type="InterPro" id="IPR050555">
    <property type="entry name" value="Bact_Solute-Bind_Prot2"/>
</dbReference>
<dbReference type="InterPro" id="IPR025997">
    <property type="entry name" value="SBP_2_dom"/>
</dbReference>
<evidence type="ECO:0000256" key="1">
    <source>
        <dbReference type="ARBA" id="ARBA00004196"/>
    </source>
</evidence>
<keyword evidence="6" id="KW-1185">Reference proteome</keyword>
<dbReference type="Gene3D" id="3.40.50.2300">
    <property type="match status" value="2"/>
</dbReference>
<evidence type="ECO:0000256" key="2">
    <source>
        <dbReference type="ARBA" id="ARBA00007639"/>
    </source>
</evidence>
<accession>A0ABZ3F1M3</accession>